<dbReference type="GO" id="GO:0044545">
    <property type="term" value="C:NSL complex"/>
    <property type="evidence" value="ECO:0007669"/>
    <property type="project" value="TreeGrafter"/>
</dbReference>
<dbReference type="PROSITE" id="PS50006">
    <property type="entry name" value="FHA_DOMAIN"/>
    <property type="match status" value="1"/>
</dbReference>
<dbReference type="GO" id="GO:0031011">
    <property type="term" value="C:Ino80 complex"/>
    <property type="evidence" value="ECO:0007669"/>
    <property type="project" value="InterPro"/>
</dbReference>
<feature type="compositionally biased region" description="Basic and acidic residues" evidence="1">
    <location>
        <begin position="53"/>
        <end position="65"/>
    </location>
</feature>
<proteinExistence type="predicted"/>
<reference evidence="4" key="1">
    <citation type="submission" date="2024-02" db="UniProtKB">
        <authorList>
            <consortium name="WormBaseParasite"/>
        </authorList>
    </citation>
    <scope>IDENTIFICATION</scope>
</reference>
<protein>
    <submittedName>
        <fullName evidence="4">FHA domain-containing protein</fullName>
    </submittedName>
</protein>
<dbReference type="Pfam" id="PF13325">
    <property type="entry name" value="MCRS_N"/>
    <property type="match status" value="1"/>
</dbReference>
<dbReference type="GO" id="GO:0045944">
    <property type="term" value="P:positive regulation of transcription by RNA polymerase II"/>
    <property type="evidence" value="ECO:0007669"/>
    <property type="project" value="TreeGrafter"/>
</dbReference>
<dbReference type="WBParaSite" id="MBELARI_LOCUS11751">
    <property type="protein sequence ID" value="MBELARI_LOCUS11751"/>
    <property type="gene ID" value="MBELARI_LOCUS11751"/>
</dbReference>
<evidence type="ECO:0000313" key="3">
    <source>
        <dbReference type="Proteomes" id="UP000887575"/>
    </source>
</evidence>
<feature type="compositionally biased region" description="Polar residues" evidence="1">
    <location>
        <begin position="11"/>
        <end position="21"/>
    </location>
</feature>
<organism evidence="3 4">
    <name type="scientific">Mesorhabditis belari</name>
    <dbReference type="NCBI Taxonomy" id="2138241"/>
    <lineage>
        <taxon>Eukaryota</taxon>
        <taxon>Metazoa</taxon>
        <taxon>Ecdysozoa</taxon>
        <taxon>Nematoda</taxon>
        <taxon>Chromadorea</taxon>
        <taxon>Rhabditida</taxon>
        <taxon>Rhabditina</taxon>
        <taxon>Rhabditomorpha</taxon>
        <taxon>Rhabditoidea</taxon>
        <taxon>Rhabditidae</taxon>
        <taxon>Mesorhabditinae</taxon>
        <taxon>Mesorhabditis</taxon>
    </lineage>
</organism>
<feature type="domain" description="FHA" evidence="2">
    <location>
        <begin position="418"/>
        <end position="474"/>
    </location>
</feature>
<dbReference type="InterPro" id="IPR037912">
    <property type="entry name" value="MCRS1"/>
</dbReference>
<dbReference type="InterPro" id="IPR008984">
    <property type="entry name" value="SMAD_FHA_dom_sf"/>
</dbReference>
<feature type="compositionally biased region" description="Gly residues" evidence="1">
    <location>
        <begin position="527"/>
        <end position="542"/>
    </location>
</feature>
<dbReference type="InterPro" id="IPR000253">
    <property type="entry name" value="FHA_dom"/>
</dbReference>
<dbReference type="Proteomes" id="UP000887575">
    <property type="component" value="Unassembled WGS sequence"/>
</dbReference>
<dbReference type="AlphaFoldDB" id="A0AAF3ECR0"/>
<dbReference type="InterPro" id="IPR025999">
    <property type="entry name" value="MCRS_N"/>
</dbReference>
<feature type="compositionally biased region" description="Basic and acidic residues" evidence="1">
    <location>
        <begin position="143"/>
        <end position="152"/>
    </location>
</feature>
<feature type="region of interest" description="Disordered" evidence="1">
    <location>
        <begin position="508"/>
        <end position="542"/>
    </location>
</feature>
<feature type="region of interest" description="Disordered" evidence="1">
    <location>
        <begin position="1"/>
        <end position="152"/>
    </location>
</feature>
<evidence type="ECO:0000259" key="2">
    <source>
        <dbReference type="PROSITE" id="PS50006"/>
    </source>
</evidence>
<dbReference type="SUPFAM" id="SSF49879">
    <property type="entry name" value="SMAD/FHA domain"/>
    <property type="match status" value="1"/>
</dbReference>
<accession>A0AAF3ECR0</accession>
<evidence type="ECO:0000256" key="1">
    <source>
        <dbReference type="SAM" id="MobiDB-lite"/>
    </source>
</evidence>
<feature type="compositionally biased region" description="Basic and acidic residues" evidence="1">
    <location>
        <begin position="22"/>
        <end position="46"/>
    </location>
</feature>
<dbReference type="Pfam" id="PF00498">
    <property type="entry name" value="FHA"/>
    <property type="match status" value="1"/>
</dbReference>
<feature type="compositionally biased region" description="Low complexity" evidence="1">
    <location>
        <begin position="508"/>
        <end position="523"/>
    </location>
</feature>
<keyword evidence="3" id="KW-1185">Reference proteome</keyword>
<dbReference type="GO" id="GO:0002151">
    <property type="term" value="F:G-quadruplex RNA binding"/>
    <property type="evidence" value="ECO:0007669"/>
    <property type="project" value="InterPro"/>
</dbReference>
<dbReference type="PANTHER" id="PTHR13233">
    <property type="entry name" value="MICROSPHERULE PROTEIN 1"/>
    <property type="match status" value="1"/>
</dbReference>
<feature type="compositionally biased region" description="Basic and acidic residues" evidence="1">
    <location>
        <begin position="84"/>
        <end position="129"/>
    </location>
</feature>
<sequence length="542" mass="60765">MDEPMDIDGNRPSSSASTSGPKNEDDSNEKRIRRSTREIKRPKFDDEIVESIPDIKKRLSAERMLHSPPISSSESTPQNVFPPAEKEQPEKKEEKEPVKEKEKEKEKEKDKDKDKDKDKEKDKEKDKPEATASSKAGLRKRISKADKLEEANQKAAEEAVALERRKREARIASKDLKSKELVAANEHVDSTITQTLKKWTAADDVMLLTAGTHVCDLAVVYAGIRFSKPYSLSEIEERWFELMYDKNLSILANKRFADMKPEEILRIQGKTIFSVAEEDLLAGMSVGRTTTPSLEEFERLRVEKREIFHPARTAQILCDYYQQLKMYAMLETRERDREKTMGLDRLENTFSLATDEPVDEILSRVTAQVINAEATVRNWTKVTALPVTGIVRPDRFESGVFARLHGRVTRYNIKSEKVVIGRSTADSSADVNLALEGPALKISRKQAIMERRANDGWWLQCVGQRPMLVDSRALMPGESTKLYDGAYIEIAFLRLRFCCAPMSGGQSQPASASSSMSTPHTAAMPLGGTGMSGSGSGSASGR</sequence>
<name>A0AAF3ECR0_9BILA</name>
<dbReference type="GO" id="GO:0071339">
    <property type="term" value="C:MLL1 complex"/>
    <property type="evidence" value="ECO:0007669"/>
    <property type="project" value="InterPro"/>
</dbReference>
<evidence type="ECO:0000313" key="4">
    <source>
        <dbReference type="WBParaSite" id="MBELARI_LOCUS11751"/>
    </source>
</evidence>
<dbReference type="Gene3D" id="2.60.200.20">
    <property type="match status" value="1"/>
</dbReference>
<feature type="compositionally biased region" description="Polar residues" evidence="1">
    <location>
        <begin position="69"/>
        <end position="79"/>
    </location>
</feature>
<dbReference type="PANTHER" id="PTHR13233:SF0">
    <property type="entry name" value="MICROSPHERULE PROTEIN 1"/>
    <property type="match status" value="1"/>
</dbReference>